<evidence type="ECO:0000313" key="2">
    <source>
        <dbReference type="Proteomes" id="UP000184267"/>
    </source>
</evidence>
<protein>
    <recommendedName>
        <fullName evidence="3">AB hydrolase-1 domain-containing protein</fullName>
    </recommendedName>
</protein>
<reference evidence="1 2" key="1">
    <citation type="submission" date="2016-10" db="EMBL/GenBank/DDBJ databases">
        <title>Genome sequence of the basidiomycete white-rot fungus Trametes pubescens.</title>
        <authorList>
            <person name="Makela M.R."/>
            <person name="Granchi Z."/>
            <person name="Peng M."/>
            <person name="De Vries R.P."/>
            <person name="Grigoriev I."/>
            <person name="Riley R."/>
            <person name="Hilden K."/>
        </authorList>
    </citation>
    <scope>NUCLEOTIDE SEQUENCE [LARGE SCALE GENOMIC DNA]</scope>
    <source>
        <strain evidence="1 2">FBCC735</strain>
    </source>
</reference>
<keyword evidence="2" id="KW-1185">Reference proteome</keyword>
<dbReference type="Proteomes" id="UP000184267">
    <property type="component" value="Unassembled WGS sequence"/>
</dbReference>
<dbReference type="InterPro" id="IPR029058">
    <property type="entry name" value="AB_hydrolase_fold"/>
</dbReference>
<sequence>MAAPYTGSLHVLEDSGVPGGCTDYTTVVIVHGYAWHSGQYVRSLLGTPSHNRPHYPGIFSKLIPLAESHNVRIILLNRRDYTGSLPYTDTERALLAVLSPEMMSSTAEVAAAKKNAATFMQDRARELHEFLVQLIKRGRIYPVDRQSHKGGIVIAGWSFGTIWMTALLAHVASFPIDDVSLGDYMRSVTFLDPPYLAFGYPPLDKQYNPLFDAEIQLGDREKAFTSWVSGYYVHGDTPETLELKTPLQSPSPTLSTLTPEEIGHTLCLPPGGPGGSDAMLLDLGLKLGLFSSLREGGLYMPMERSPRDAWDSVEVRYISCERSVWEMPWGTSLLKKEIEQAQAQGLPMRTIRFVFVKKANHFATKM</sequence>
<dbReference type="AlphaFoldDB" id="A0A1M2W3R8"/>
<evidence type="ECO:0008006" key="3">
    <source>
        <dbReference type="Google" id="ProtNLM"/>
    </source>
</evidence>
<name>A0A1M2W3R8_TRAPU</name>
<dbReference type="EMBL" id="MNAD01000288">
    <property type="protein sequence ID" value="OJT14443.1"/>
    <property type="molecule type" value="Genomic_DNA"/>
</dbReference>
<dbReference type="OMA" id="RSVWEMP"/>
<proteinExistence type="predicted"/>
<dbReference type="SUPFAM" id="SSF53474">
    <property type="entry name" value="alpha/beta-Hydrolases"/>
    <property type="match status" value="1"/>
</dbReference>
<organism evidence="1 2">
    <name type="scientific">Trametes pubescens</name>
    <name type="common">White-rot fungus</name>
    <dbReference type="NCBI Taxonomy" id="154538"/>
    <lineage>
        <taxon>Eukaryota</taxon>
        <taxon>Fungi</taxon>
        <taxon>Dikarya</taxon>
        <taxon>Basidiomycota</taxon>
        <taxon>Agaricomycotina</taxon>
        <taxon>Agaricomycetes</taxon>
        <taxon>Polyporales</taxon>
        <taxon>Polyporaceae</taxon>
        <taxon>Trametes</taxon>
    </lineage>
</organism>
<evidence type="ECO:0000313" key="1">
    <source>
        <dbReference type="EMBL" id="OJT14443.1"/>
    </source>
</evidence>
<dbReference type="Gene3D" id="3.40.50.1820">
    <property type="entry name" value="alpha/beta hydrolase"/>
    <property type="match status" value="1"/>
</dbReference>
<gene>
    <name evidence="1" type="ORF">TRAPUB_9021</name>
</gene>
<accession>A0A1M2W3R8</accession>
<dbReference type="OrthoDB" id="3466517at2759"/>
<comment type="caution">
    <text evidence="1">The sequence shown here is derived from an EMBL/GenBank/DDBJ whole genome shotgun (WGS) entry which is preliminary data.</text>
</comment>